<reference evidence="1" key="2">
    <citation type="submission" date="2021-04" db="EMBL/GenBank/DDBJ databases">
        <authorList>
            <person name="Gilroy R."/>
        </authorList>
    </citation>
    <scope>NUCLEOTIDE SEQUENCE</scope>
    <source>
        <strain evidence="1">ChiSxjej3B15-572</strain>
    </source>
</reference>
<dbReference type="SUPFAM" id="SSF53474">
    <property type="entry name" value="alpha/beta-Hydrolases"/>
    <property type="match status" value="1"/>
</dbReference>
<sequence length="291" mass="33245">MKKNRGLISLTVIIAILVGGFAYYNGSLLRTSVRHQQAKNAPTVGTPTFFFHGYGSSYHAEEYMVNGAIKEGLLKKDDVLIAHVRPSGKVTISSKWKAHVAHPVVEVNYDNPRVGNRHTDARWARNVIVSVQNRYRFKKVNLVGHSMGNQDIAFYLLYYYRQDKQLPRLNKQVALAGPFNGLVMDDDNKNNDRVDKNGKPNNMQKQYKELLSLRDFYPRSAEVLNVYGNKGHGTDGDLTIQSAQSLRYLLNNRPKSYQEKEMHGKYASHSRLHHNDDVNALLYNFLWNHAV</sequence>
<name>A0A9D1VHS9_9LACO</name>
<reference evidence="1" key="1">
    <citation type="journal article" date="2021" name="PeerJ">
        <title>Extensive microbial diversity within the chicken gut microbiome revealed by metagenomics and culture.</title>
        <authorList>
            <person name="Gilroy R."/>
            <person name="Ravi A."/>
            <person name="Getino M."/>
            <person name="Pursley I."/>
            <person name="Horton D.L."/>
            <person name="Alikhan N.F."/>
            <person name="Baker D."/>
            <person name="Gharbi K."/>
            <person name="Hall N."/>
            <person name="Watson M."/>
            <person name="Adriaenssens E.M."/>
            <person name="Foster-Nyarko E."/>
            <person name="Jarju S."/>
            <person name="Secka A."/>
            <person name="Antonio M."/>
            <person name="Oren A."/>
            <person name="Chaudhuri R.R."/>
            <person name="La Ragione R."/>
            <person name="Hildebrand F."/>
            <person name="Pallen M.J."/>
        </authorList>
    </citation>
    <scope>NUCLEOTIDE SEQUENCE</scope>
    <source>
        <strain evidence="1">ChiSxjej3B15-572</strain>
    </source>
</reference>
<evidence type="ECO:0000313" key="2">
    <source>
        <dbReference type="Proteomes" id="UP000824231"/>
    </source>
</evidence>
<protein>
    <submittedName>
        <fullName evidence="1">Alpha/beta hydrolase</fullName>
    </submittedName>
</protein>
<comment type="caution">
    <text evidence="1">The sequence shown here is derived from an EMBL/GenBank/DDBJ whole genome shotgun (WGS) entry which is preliminary data.</text>
</comment>
<dbReference type="EMBL" id="DXFH01000019">
    <property type="protein sequence ID" value="HIX35672.1"/>
    <property type="molecule type" value="Genomic_DNA"/>
</dbReference>
<proteinExistence type="predicted"/>
<organism evidence="1 2">
    <name type="scientific">Candidatus Limosilactobacillus merdigallinarum</name>
    <dbReference type="NCBI Taxonomy" id="2838652"/>
    <lineage>
        <taxon>Bacteria</taxon>
        <taxon>Bacillati</taxon>
        <taxon>Bacillota</taxon>
        <taxon>Bacilli</taxon>
        <taxon>Lactobacillales</taxon>
        <taxon>Lactobacillaceae</taxon>
        <taxon>Limosilactobacillus</taxon>
    </lineage>
</organism>
<gene>
    <name evidence="1" type="ORF">H9856_04665</name>
</gene>
<accession>A0A9D1VHS9</accession>
<dbReference type="Proteomes" id="UP000824231">
    <property type="component" value="Unassembled WGS sequence"/>
</dbReference>
<dbReference type="GO" id="GO:0016787">
    <property type="term" value="F:hydrolase activity"/>
    <property type="evidence" value="ECO:0007669"/>
    <property type="project" value="UniProtKB-KW"/>
</dbReference>
<dbReference type="Gene3D" id="3.40.50.1820">
    <property type="entry name" value="alpha/beta hydrolase"/>
    <property type="match status" value="1"/>
</dbReference>
<dbReference type="AlphaFoldDB" id="A0A9D1VHS9"/>
<dbReference type="Pfam" id="PF06028">
    <property type="entry name" value="DUF915"/>
    <property type="match status" value="1"/>
</dbReference>
<keyword evidence="1" id="KW-0378">Hydrolase</keyword>
<dbReference type="InterPro" id="IPR010315">
    <property type="entry name" value="DUF915_hydro-like"/>
</dbReference>
<dbReference type="InterPro" id="IPR029058">
    <property type="entry name" value="AB_hydrolase_fold"/>
</dbReference>
<evidence type="ECO:0000313" key="1">
    <source>
        <dbReference type="EMBL" id="HIX35672.1"/>
    </source>
</evidence>